<comment type="caution">
    <text evidence="8">The sequence shown here is derived from an EMBL/GenBank/DDBJ whole genome shotgun (WGS) entry which is preliminary data.</text>
</comment>
<evidence type="ECO:0000256" key="3">
    <source>
        <dbReference type="ARBA" id="ARBA00022676"/>
    </source>
</evidence>
<evidence type="ECO:0000256" key="4">
    <source>
        <dbReference type="ARBA" id="ARBA00022679"/>
    </source>
</evidence>
<accession>A0ABQ9UGE2</accession>
<keyword evidence="7" id="KW-0472">Membrane</keyword>
<dbReference type="EMBL" id="JASSZA010000012">
    <property type="protein sequence ID" value="KAK2095845.1"/>
    <property type="molecule type" value="Genomic_DNA"/>
</dbReference>
<evidence type="ECO:0000256" key="2">
    <source>
        <dbReference type="ARBA" id="ARBA00008744"/>
    </source>
</evidence>
<evidence type="ECO:0000313" key="8">
    <source>
        <dbReference type="EMBL" id="KAK2095845.1"/>
    </source>
</evidence>
<evidence type="ECO:0000256" key="1">
    <source>
        <dbReference type="ARBA" id="ARBA00004141"/>
    </source>
</evidence>
<keyword evidence="5" id="KW-0812">Transmembrane</keyword>
<dbReference type="PANTHER" id="PTHR31488">
    <property type="entry name" value="DPY-19-LIKE 1, LIKE (H. SAPIENS)"/>
    <property type="match status" value="1"/>
</dbReference>
<name>A0ABQ9UGE2_SAGOE</name>
<dbReference type="Pfam" id="PF10034">
    <property type="entry name" value="Dpy19"/>
    <property type="match status" value="1"/>
</dbReference>
<dbReference type="InterPro" id="IPR018732">
    <property type="entry name" value="Dpy-19/Dpy-19-like"/>
</dbReference>
<comment type="similarity">
    <text evidence="2">Belongs to the dpy-19 family.</text>
</comment>
<gene>
    <name evidence="8" type="ORF">P7K49_024879</name>
</gene>
<keyword evidence="3" id="KW-0328">Glycosyltransferase</keyword>
<evidence type="ECO:0000256" key="7">
    <source>
        <dbReference type="ARBA" id="ARBA00023136"/>
    </source>
</evidence>
<dbReference type="Proteomes" id="UP001266305">
    <property type="component" value="Unassembled WGS sequence"/>
</dbReference>
<evidence type="ECO:0000256" key="5">
    <source>
        <dbReference type="ARBA" id="ARBA00022692"/>
    </source>
</evidence>
<evidence type="ECO:0000313" key="9">
    <source>
        <dbReference type="Proteomes" id="UP001266305"/>
    </source>
</evidence>
<comment type="subcellular location">
    <subcellularLocation>
        <location evidence="1">Membrane</location>
        <topology evidence="1">Multi-pass membrane protein</topology>
    </subcellularLocation>
</comment>
<protein>
    <submittedName>
        <fullName evidence="8">Uncharacterized protein</fullName>
    </submittedName>
</protein>
<keyword evidence="9" id="KW-1185">Reference proteome</keyword>
<dbReference type="PANTHER" id="PTHR31488:SF5">
    <property type="entry name" value="C-MANNOSYLTRANSFERASE DPY19L1-RELATED"/>
    <property type="match status" value="1"/>
</dbReference>
<organism evidence="8 9">
    <name type="scientific">Saguinus oedipus</name>
    <name type="common">Cotton-top tamarin</name>
    <name type="synonym">Oedipomidas oedipus</name>
    <dbReference type="NCBI Taxonomy" id="9490"/>
    <lineage>
        <taxon>Eukaryota</taxon>
        <taxon>Metazoa</taxon>
        <taxon>Chordata</taxon>
        <taxon>Craniata</taxon>
        <taxon>Vertebrata</taxon>
        <taxon>Euteleostomi</taxon>
        <taxon>Mammalia</taxon>
        <taxon>Eutheria</taxon>
        <taxon>Euarchontoglires</taxon>
        <taxon>Primates</taxon>
        <taxon>Haplorrhini</taxon>
        <taxon>Platyrrhini</taxon>
        <taxon>Cebidae</taxon>
        <taxon>Callitrichinae</taxon>
        <taxon>Saguinus</taxon>
    </lineage>
</organism>
<proteinExistence type="inferred from homology"/>
<evidence type="ECO:0000256" key="6">
    <source>
        <dbReference type="ARBA" id="ARBA00022989"/>
    </source>
</evidence>
<keyword evidence="6" id="KW-1133">Transmembrane helix</keyword>
<keyword evidence="4" id="KW-0808">Transferase</keyword>
<sequence>MSIQGSANLQTQWNIVGEFSNLPQEELIEWIKYSTKPDAVFAGAMPTMASVKLSALRPIVNHPHYEDAGLRSVHNFQGLTPSNGEPHFGEVRQLSTRGRIIHTVSLCYTASYGWSRETLRNSDED</sequence>
<reference evidence="8 9" key="1">
    <citation type="submission" date="2023-05" db="EMBL/GenBank/DDBJ databases">
        <title>B98-5 Cell Line De Novo Hybrid Assembly: An Optical Mapping Approach.</title>
        <authorList>
            <person name="Kananen K."/>
            <person name="Auerbach J.A."/>
            <person name="Kautto E."/>
            <person name="Blachly J.S."/>
        </authorList>
    </citation>
    <scope>NUCLEOTIDE SEQUENCE [LARGE SCALE GENOMIC DNA]</scope>
    <source>
        <strain evidence="8">B95-8</strain>
        <tissue evidence="8">Cell line</tissue>
    </source>
</reference>